<feature type="region of interest" description="Disordered" evidence="1">
    <location>
        <begin position="303"/>
        <end position="324"/>
    </location>
</feature>
<feature type="region of interest" description="Disordered" evidence="1">
    <location>
        <begin position="240"/>
        <end position="276"/>
    </location>
</feature>
<dbReference type="HOGENOM" id="CLU_898996_0_0_2"/>
<dbReference type="OrthoDB" id="86340at2157"/>
<dbReference type="GeneID" id="10837252"/>
<dbReference type="Proteomes" id="UP000008386">
    <property type="component" value="Chromosome"/>
</dbReference>
<dbReference type="KEGG" id="pya:PYCH_06760"/>
<gene>
    <name evidence="2" type="ordered locus">PYCH_06760</name>
</gene>
<dbReference type="AlphaFoldDB" id="F8AIJ8"/>
<evidence type="ECO:0000313" key="2">
    <source>
        <dbReference type="EMBL" id="AEH24364.1"/>
    </source>
</evidence>
<reference evidence="2 3" key="1">
    <citation type="journal article" date="2011" name="J. Bacteriol.">
        <title>Complete genome sequence of the obligate piezophilic hyperthermophilic archaeon Pyrococcus yayanosii CH1.</title>
        <authorList>
            <person name="Jun X."/>
            <person name="Lupeng L."/>
            <person name="Minjuan X."/>
            <person name="Oger P."/>
            <person name="Fengping W."/>
            <person name="Jebbar M."/>
            <person name="Xiang X."/>
        </authorList>
    </citation>
    <scope>NUCLEOTIDE SEQUENCE [LARGE SCALE GENOMIC DNA]</scope>
    <source>
        <strain evidence="3">CH1 / JCM 16557</strain>
    </source>
</reference>
<evidence type="ECO:0000313" key="3">
    <source>
        <dbReference type="Proteomes" id="UP000008386"/>
    </source>
</evidence>
<protein>
    <recommendedName>
        <fullName evidence="4">CGP-CTERM sorting domain-containing protein</fullName>
    </recommendedName>
</protein>
<dbReference type="NCBIfam" id="TIGR04288">
    <property type="entry name" value="CGP_CTERM"/>
    <property type="match status" value="1"/>
</dbReference>
<dbReference type="RefSeq" id="WP_013905421.1">
    <property type="nucleotide sequence ID" value="NC_015680.1"/>
</dbReference>
<evidence type="ECO:0000256" key="1">
    <source>
        <dbReference type="SAM" id="MobiDB-lite"/>
    </source>
</evidence>
<name>F8AIJ8_PYRYC</name>
<dbReference type="InterPro" id="IPR027552">
    <property type="entry name" value="CGP_CTERM"/>
</dbReference>
<evidence type="ECO:0008006" key="4">
    <source>
        <dbReference type="Google" id="ProtNLM"/>
    </source>
</evidence>
<dbReference type="eggNOG" id="arCOG07129">
    <property type="taxonomic scope" value="Archaea"/>
</dbReference>
<feature type="compositionally biased region" description="Low complexity" evidence="1">
    <location>
        <begin position="304"/>
        <end position="321"/>
    </location>
</feature>
<dbReference type="EMBL" id="CP002779">
    <property type="protein sequence ID" value="AEH24364.1"/>
    <property type="molecule type" value="Genomic_DNA"/>
</dbReference>
<organism evidence="2 3">
    <name type="scientific">Pyrococcus yayanosii (strain CH1 / JCM 16557)</name>
    <dbReference type="NCBI Taxonomy" id="529709"/>
    <lineage>
        <taxon>Archaea</taxon>
        <taxon>Methanobacteriati</taxon>
        <taxon>Methanobacteriota</taxon>
        <taxon>Thermococci</taxon>
        <taxon>Thermococcales</taxon>
        <taxon>Thermococcaceae</taxon>
        <taxon>Pyrococcus</taxon>
    </lineage>
</organism>
<proteinExistence type="predicted"/>
<keyword evidence="3" id="KW-1185">Reference proteome</keyword>
<sequence>MEADRTVLGIPCGYSVRCAENKTIVILFLSLTLFSRAVVSVESGGYVYNVRYSVISNGSDAFVPLLILTYEPYCPPLSGINCANATTGEVLGGNEYLFYFNDAQLYILNFTPAFRALYPNYSTLLDQFRALYHYTLRHSLNGARFINGSWYLDLTFYPPMTHVYGIYRFNPSKFCIEPVNVRMRGFTLPSSVGGLALLSVLSKDCLLAVKNSEGWPLNDNPNPGLPVGVTGRRPGLRAEPKLVTGVGDGPANRTASGEGLTRWNPRPSGRGGGQWFPDSVKIANVTVCKTSADTSTKTVETNGTTYTTKMSPNTTKTPTNTKETKKGICGPGLISLLVVIPLILRRR</sequence>
<accession>F8AIJ8</accession>